<organism evidence="1 2">
    <name type="scientific">Dryococelus australis</name>
    <dbReference type="NCBI Taxonomy" id="614101"/>
    <lineage>
        <taxon>Eukaryota</taxon>
        <taxon>Metazoa</taxon>
        <taxon>Ecdysozoa</taxon>
        <taxon>Arthropoda</taxon>
        <taxon>Hexapoda</taxon>
        <taxon>Insecta</taxon>
        <taxon>Pterygota</taxon>
        <taxon>Neoptera</taxon>
        <taxon>Polyneoptera</taxon>
        <taxon>Phasmatodea</taxon>
        <taxon>Verophasmatodea</taxon>
        <taxon>Anareolatae</taxon>
        <taxon>Phasmatidae</taxon>
        <taxon>Eurycanthinae</taxon>
        <taxon>Dryococelus</taxon>
    </lineage>
</organism>
<evidence type="ECO:0000313" key="1">
    <source>
        <dbReference type="EMBL" id="KAJ8871074.1"/>
    </source>
</evidence>
<protein>
    <submittedName>
        <fullName evidence="1">Uncharacterized protein</fullName>
    </submittedName>
</protein>
<accession>A0ABQ9GFA2</accession>
<keyword evidence="2" id="KW-1185">Reference proteome</keyword>
<dbReference type="Proteomes" id="UP001159363">
    <property type="component" value="Chromosome 11"/>
</dbReference>
<gene>
    <name evidence="1" type="ORF">PR048_027378</name>
</gene>
<dbReference type="EMBL" id="JARBHB010000012">
    <property type="protein sequence ID" value="KAJ8871074.1"/>
    <property type="molecule type" value="Genomic_DNA"/>
</dbReference>
<reference evidence="1 2" key="1">
    <citation type="submission" date="2023-02" db="EMBL/GenBank/DDBJ databases">
        <title>LHISI_Scaffold_Assembly.</title>
        <authorList>
            <person name="Stuart O.P."/>
            <person name="Cleave R."/>
            <person name="Magrath M.J.L."/>
            <person name="Mikheyev A.S."/>
        </authorList>
    </citation>
    <scope>NUCLEOTIDE SEQUENCE [LARGE SCALE GENOMIC DNA]</scope>
    <source>
        <strain evidence="1">Daus_M_001</strain>
        <tissue evidence="1">Leg muscle</tissue>
    </source>
</reference>
<evidence type="ECO:0000313" key="2">
    <source>
        <dbReference type="Proteomes" id="UP001159363"/>
    </source>
</evidence>
<comment type="caution">
    <text evidence="1">The sequence shown here is derived from an EMBL/GenBank/DDBJ whole genome shotgun (WGS) entry which is preliminary data.</text>
</comment>
<sequence length="380" mass="42578">MMPREPAWQLVWVVLWRIWPPPPAVFMDVFHAHLPPRRSGFNPRPGSLRIFAFRNRARQCRWSAGFLGDIPYPPPFNSGAAPYSPQSLSSALTKTTLLTAAQLSSLGIADRQRVAREVTSGREIYDCEYQAVKSAAGRLDYWSRCTGLVSHWLLHAAEASLLAGLQRLACRLPGANWRTASDAILLACAAVVRLCIHNYCVHSCAAFHQQNVECLHARLTTWRSGLNTRPGHRIFASGKRAVRCRWSEGFLGDLPLPPPPPATPFRHRSIFTSITLIGSQNLVVKSRPNLFTLFLTSRARDAIKFEIFSTRKSCRAGDFRRVDVTEVSLLIGWKIILFVSHPSRRVCRAAVIPALRALGICSRNADPHYRSKPNSDWPAE</sequence>
<proteinExistence type="predicted"/>
<name>A0ABQ9GFA2_9NEOP</name>